<evidence type="ECO:0000313" key="2">
    <source>
        <dbReference type="EMBL" id="VBA39927.1"/>
    </source>
</evidence>
<reference evidence="2 3" key="1">
    <citation type="submission" date="2018-09" db="EMBL/GenBank/DDBJ databases">
        <authorList>
            <person name="Tagini F."/>
        </authorList>
    </citation>
    <scope>NUCLEOTIDE SEQUENCE [LARGE SCALE GENOMIC DNA]</scope>
    <source>
        <strain evidence="2 3">MK13</strain>
    </source>
</reference>
<organism evidence="2 3">
    <name type="scientific">Mycobacterium innocens</name>
    <dbReference type="NCBI Taxonomy" id="2341083"/>
    <lineage>
        <taxon>Bacteria</taxon>
        <taxon>Bacillati</taxon>
        <taxon>Actinomycetota</taxon>
        <taxon>Actinomycetes</taxon>
        <taxon>Mycobacteriales</taxon>
        <taxon>Mycobacteriaceae</taxon>
        <taxon>Mycobacterium</taxon>
    </lineage>
</organism>
<sequence>MKALPITPGPGDSNLPRAKTTSTCGQFAALARRGAPGAPGGDTAAAIVSAAQTATATNNCSTDFTASGARTRRW</sequence>
<keyword evidence="3" id="KW-1185">Reference proteome</keyword>
<evidence type="ECO:0000256" key="1">
    <source>
        <dbReference type="SAM" id="MobiDB-lite"/>
    </source>
</evidence>
<dbReference type="AlphaFoldDB" id="A0A498Q3L3"/>
<dbReference type="Proteomes" id="UP000267289">
    <property type="component" value="Unassembled WGS sequence"/>
</dbReference>
<feature type="region of interest" description="Disordered" evidence="1">
    <location>
        <begin position="1"/>
        <end position="20"/>
    </location>
</feature>
<proteinExistence type="predicted"/>
<evidence type="ECO:0000313" key="3">
    <source>
        <dbReference type="Proteomes" id="UP000267289"/>
    </source>
</evidence>
<protein>
    <submittedName>
        <fullName evidence="2">Uncharacterized protein</fullName>
    </submittedName>
</protein>
<gene>
    <name evidence="2" type="ORF">LAUMK13_02836</name>
</gene>
<dbReference type="EMBL" id="UPHQ01000131">
    <property type="protein sequence ID" value="VBA39927.1"/>
    <property type="molecule type" value="Genomic_DNA"/>
</dbReference>
<accession>A0A498Q3L3</accession>
<name>A0A498Q3L3_9MYCO</name>